<name>A0A1V6P0B5_9EURO</name>
<dbReference type="AlphaFoldDB" id="A0A1V6P0B5"/>
<sequence length="980" mass="110703">MATFLRDRNVLAADVVAVQEPWKNEMQHTTHQPATATFQLIYPPKAAADGTTQGQDNQVQASDLSQPGVCLFVSKRLDPSTWSCQLVSQDYQLLKLRKAHQGRDWTDLFIHNIYNRPGSNTLRHLRNELSKRPLGEHIILGDMNAHHPRWGRTGTRPDQEAEQLLEIANEWGLELTTQQGRPTWSRNDQSSVIDLTFITSNLVNRLINCERADDIEHASDHFPIRTVLDIITPIAVQQKRRNWNATDDQKLTQKIEGGLRTGGLYRANPQRIEAKCQELMGAIQTAIEESTPWAKPSAWSNPDFDDECKVAVKEVRRLRRKHTRTQDPYDWMCYSEARNRKTRLVKRTLSRAHRRRVQQVIEDGPQGMWRLAKWARNRDGAYEKGITPSLKIQDPQMPGTLAETVDQKAEAFRIAFFPKPPPADLSDTDSFQYPQQIEFPAVTAQEIQEAVRGAKAGKAPGEDGIPNSLWHKLIEIPVVLETVVQLFNACINTGYNPSHFQRSITVVLRKQGKSDYQLAKSYRPVALLNTLGKLLEAVVARRISYAAETNGLLPRTHLGGRKGISTDHAIHIIIDRIKTAWGKGKPVVSLLMLDVSGAYDNVSHERLLHNLKKRRLGSFVPWVRAFLTNRSTKIRMPEGTSDRIPTPTGIPQGSPISPILYLIYNADLVENCSNGVTSNGWVDDVCFMTKGDSERETIKKLRTACRKADQWAEKHASVFDPKKYALVHFVNTREVDPQYTSLSLQGHTVTATRTAERYLGYWLDPGLEFHHHREKAVAKAGVSLHALRSLAGSTWGASLYAMRKIYQAVIIPQMLFGVSAWYQPMLISHSKARIISRPFVAIQKQAACLISGAFRTTAAEALNAELYLPPISVHMNRLVKETALRLRTGPEFAVPPTMLRRRPADERDWAGWTPMEAQAWKAGGCLTAPPDTSTRRWESRKAFVLAPWQAPPEVIIADREAAVNNHNQIRMKDPEERPLI</sequence>
<dbReference type="PROSITE" id="PS50878">
    <property type="entry name" value="RT_POL"/>
    <property type="match status" value="1"/>
</dbReference>
<evidence type="ECO:0000313" key="3">
    <source>
        <dbReference type="Proteomes" id="UP000191672"/>
    </source>
</evidence>
<keyword evidence="3" id="KW-1185">Reference proteome</keyword>
<dbReference type="GO" id="GO:0003824">
    <property type="term" value="F:catalytic activity"/>
    <property type="evidence" value="ECO:0007669"/>
    <property type="project" value="InterPro"/>
</dbReference>
<dbReference type="InterPro" id="IPR005135">
    <property type="entry name" value="Endo/exonuclease/phosphatase"/>
</dbReference>
<dbReference type="InterPro" id="IPR000477">
    <property type="entry name" value="RT_dom"/>
</dbReference>
<protein>
    <recommendedName>
        <fullName evidence="1">Reverse transcriptase domain-containing protein</fullName>
    </recommendedName>
</protein>
<feature type="domain" description="Reverse transcriptase" evidence="1">
    <location>
        <begin position="489"/>
        <end position="763"/>
    </location>
</feature>
<dbReference type="SUPFAM" id="SSF56672">
    <property type="entry name" value="DNA/RNA polymerases"/>
    <property type="match status" value="1"/>
</dbReference>
<gene>
    <name evidence="2" type="ORF">PENANT_c259G06947</name>
</gene>
<dbReference type="InterPro" id="IPR043502">
    <property type="entry name" value="DNA/RNA_pol_sf"/>
</dbReference>
<dbReference type="SUPFAM" id="SSF56219">
    <property type="entry name" value="DNase I-like"/>
    <property type="match status" value="1"/>
</dbReference>
<dbReference type="Proteomes" id="UP000191672">
    <property type="component" value="Unassembled WGS sequence"/>
</dbReference>
<evidence type="ECO:0000313" key="2">
    <source>
        <dbReference type="EMBL" id="OQD70408.1"/>
    </source>
</evidence>
<dbReference type="CDD" id="cd01650">
    <property type="entry name" value="RT_nLTR_like"/>
    <property type="match status" value="1"/>
</dbReference>
<dbReference type="InterPro" id="IPR036691">
    <property type="entry name" value="Endo/exonu/phosph_ase_sf"/>
</dbReference>
<evidence type="ECO:0000259" key="1">
    <source>
        <dbReference type="PROSITE" id="PS50878"/>
    </source>
</evidence>
<proteinExistence type="predicted"/>
<reference evidence="3" key="1">
    <citation type="journal article" date="2017" name="Nat. Microbiol.">
        <title>Global analysis of biosynthetic gene clusters reveals vast potential of secondary metabolite production in Penicillium species.</title>
        <authorList>
            <person name="Nielsen J.C."/>
            <person name="Grijseels S."/>
            <person name="Prigent S."/>
            <person name="Ji B."/>
            <person name="Dainat J."/>
            <person name="Nielsen K.F."/>
            <person name="Frisvad J.C."/>
            <person name="Workman M."/>
            <person name="Nielsen J."/>
        </authorList>
    </citation>
    <scope>NUCLEOTIDE SEQUENCE [LARGE SCALE GENOMIC DNA]</scope>
    <source>
        <strain evidence="3">IBT 31811</strain>
    </source>
</reference>
<dbReference type="STRING" id="416450.A0A1V6P0B5"/>
<dbReference type="Gene3D" id="3.60.10.10">
    <property type="entry name" value="Endonuclease/exonuclease/phosphatase"/>
    <property type="match status" value="1"/>
</dbReference>
<dbReference type="EMBL" id="MDYN01000259">
    <property type="protein sequence ID" value="OQD70408.1"/>
    <property type="molecule type" value="Genomic_DNA"/>
</dbReference>
<dbReference type="Pfam" id="PF00078">
    <property type="entry name" value="RVT_1"/>
    <property type="match status" value="1"/>
</dbReference>
<organism evidence="2 3">
    <name type="scientific">Penicillium antarcticum</name>
    <dbReference type="NCBI Taxonomy" id="416450"/>
    <lineage>
        <taxon>Eukaryota</taxon>
        <taxon>Fungi</taxon>
        <taxon>Dikarya</taxon>
        <taxon>Ascomycota</taxon>
        <taxon>Pezizomycotina</taxon>
        <taxon>Eurotiomycetes</taxon>
        <taxon>Eurotiomycetidae</taxon>
        <taxon>Eurotiales</taxon>
        <taxon>Aspergillaceae</taxon>
        <taxon>Penicillium</taxon>
    </lineage>
</organism>
<dbReference type="PANTHER" id="PTHR33481">
    <property type="entry name" value="REVERSE TRANSCRIPTASE"/>
    <property type="match status" value="1"/>
</dbReference>
<feature type="non-terminal residue" evidence="2">
    <location>
        <position position="980"/>
    </location>
</feature>
<accession>A0A1V6P0B5</accession>
<dbReference type="Pfam" id="PF14529">
    <property type="entry name" value="Exo_endo_phos_2"/>
    <property type="match status" value="1"/>
</dbReference>
<comment type="caution">
    <text evidence="2">The sequence shown here is derived from an EMBL/GenBank/DDBJ whole genome shotgun (WGS) entry which is preliminary data.</text>
</comment>
<dbReference type="PANTHER" id="PTHR33481:SF1">
    <property type="entry name" value="ENDONUCLEASE_EXONUCLEASE_PHOSPHATASE DOMAIN-CONTAINING PROTEIN-RELATED"/>
    <property type="match status" value="1"/>
</dbReference>